<dbReference type="PANTHER" id="PTHR30029">
    <property type="entry name" value="STAGE V SPORULATION PROTEIN R"/>
    <property type="match status" value="1"/>
</dbReference>
<dbReference type="AlphaFoldDB" id="A0A2T2X638"/>
<reference evidence="2 3" key="1">
    <citation type="journal article" date="2014" name="BMC Genomics">
        <title>Comparison of environmental and isolate Sulfobacillus genomes reveals diverse carbon, sulfur, nitrogen, and hydrogen metabolisms.</title>
        <authorList>
            <person name="Justice N.B."/>
            <person name="Norman A."/>
            <person name="Brown C.T."/>
            <person name="Singh A."/>
            <person name="Thomas B.C."/>
            <person name="Banfield J.F."/>
        </authorList>
    </citation>
    <scope>NUCLEOTIDE SEQUENCE [LARGE SCALE GENOMIC DNA]</scope>
    <source>
        <strain evidence="2">AMDSBA5</strain>
    </source>
</reference>
<protein>
    <submittedName>
        <fullName evidence="2">Stage V sporulation protein R</fullName>
    </submittedName>
</protein>
<dbReference type="Pfam" id="PF04293">
    <property type="entry name" value="SpoVR"/>
    <property type="match status" value="2"/>
</dbReference>
<name>A0A2T2X638_SULTH</name>
<evidence type="ECO:0000313" key="2">
    <source>
        <dbReference type="EMBL" id="PSR29963.1"/>
    </source>
</evidence>
<proteinExistence type="predicted"/>
<dbReference type="Proteomes" id="UP000242705">
    <property type="component" value="Unassembled WGS sequence"/>
</dbReference>
<dbReference type="PANTHER" id="PTHR30029:SF2">
    <property type="entry name" value="STAGE V SPORULATION PROTEIN R"/>
    <property type="match status" value="1"/>
</dbReference>
<comment type="caution">
    <text evidence="2">The sequence shown here is derived from an EMBL/GenBank/DDBJ whole genome shotgun (WGS) entry which is preliminary data.</text>
</comment>
<dbReference type="InterPro" id="IPR007390">
    <property type="entry name" value="Spore_V_R"/>
</dbReference>
<feature type="domain" description="SpoVR protein-like N-terminal" evidence="1">
    <location>
        <begin position="188"/>
        <end position="291"/>
    </location>
</feature>
<accession>A0A2T2X638</accession>
<evidence type="ECO:0000259" key="1">
    <source>
        <dbReference type="Pfam" id="PF04293"/>
    </source>
</evidence>
<gene>
    <name evidence="2" type="ORF">C7B47_01240</name>
</gene>
<evidence type="ECO:0000313" key="3">
    <source>
        <dbReference type="Proteomes" id="UP000242705"/>
    </source>
</evidence>
<dbReference type="EMBL" id="PXYX01000001">
    <property type="protein sequence ID" value="PSR29963.1"/>
    <property type="molecule type" value="Genomic_DNA"/>
</dbReference>
<organism evidence="2 3">
    <name type="scientific">Sulfobacillus thermosulfidooxidans</name>
    <dbReference type="NCBI Taxonomy" id="28034"/>
    <lineage>
        <taxon>Bacteria</taxon>
        <taxon>Bacillati</taxon>
        <taxon>Bacillota</taxon>
        <taxon>Clostridia</taxon>
        <taxon>Eubacteriales</taxon>
        <taxon>Clostridiales Family XVII. Incertae Sedis</taxon>
        <taxon>Sulfobacillus</taxon>
    </lineage>
</organism>
<sequence length="429" mass="49092">MCFAHWNIISERMEKRRMLTPSKLESLIDQVLPLAQLSGLECDHVHFELVDAEDIHALASYHGLPIRYAHWSFGKNYGRLKTAYDYRLSQIYELVINTRPFYAFIDRLNTDAQTLLILAHVFAHVDYFSHSRLFARTPHDILHKASRHARQIGQYRRIYGNEAVESLLDAAMVVADHVGTSLLMARGPGKEASDVLGYIALHSAHLQDWEREILLMIREESKYFWPQRLSKISNEGYATFWHTRLMRQITLSPKVAWEVAELNSKLLATKAPQLNPYALGSQLYNHLYAKKGLGAVFEARNMLDDAGLIRLALDDEVIHTCHLDIYRENDPNGNTPHADPAHIRAQLIQDVEHAGIPLLTVMAEESKPQGPLRIQHHYDGRDLDFYELPFALKAIAHRLWGGVVEIHTMKQGMHHIASHDGTKWADEVS</sequence>
<feature type="domain" description="SpoVR protein-like N-terminal" evidence="1">
    <location>
        <begin position="21"/>
        <end position="179"/>
    </location>
</feature>
<dbReference type="InterPro" id="IPR056174">
    <property type="entry name" value="SpoVR_N"/>
</dbReference>